<evidence type="ECO:0000313" key="3">
    <source>
        <dbReference type="EMBL" id="GEA42032.1"/>
    </source>
</evidence>
<dbReference type="GO" id="GO:0005975">
    <property type="term" value="P:carbohydrate metabolic process"/>
    <property type="evidence" value="ECO:0007669"/>
    <property type="project" value="InterPro"/>
</dbReference>
<proteinExistence type="predicted"/>
<reference evidence="3 5" key="1">
    <citation type="submission" date="2019-06" db="EMBL/GenBank/DDBJ databases">
        <title>Draft genome sequence of Corynebacterium striatum NBRC 15291.</title>
        <authorList>
            <person name="Miura T."/>
            <person name="Furukawa M."/>
            <person name="Shimamura M."/>
            <person name="Ohyama Y."/>
            <person name="Yamazoe A."/>
            <person name="Kawasaki H."/>
        </authorList>
    </citation>
    <scope>NUCLEOTIDE SEQUENCE [LARGE SCALE GENOMIC DNA]</scope>
    <source>
        <strain evidence="3 5">NBRC 15291</strain>
    </source>
</reference>
<dbReference type="InterPro" id="IPR036573">
    <property type="entry name" value="CBM_sf_5/12"/>
</dbReference>
<dbReference type="Gene3D" id="2.10.10.90">
    <property type="match status" value="1"/>
</dbReference>
<comment type="caution">
    <text evidence="3">The sequence shown here is derived from an EMBL/GenBank/DDBJ whole genome shotgun (WGS) entry which is preliminary data.</text>
</comment>
<evidence type="ECO:0000313" key="5">
    <source>
        <dbReference type="Proteomes" id="UP000315234"/>
    </source>
</evidence>
<evidence type="ECO:0000313" key="4">
    <source>
        <dbReference type="EMBL" id="GEA44740.1"/>
    </source>
</evidence>
<evidence type="ECO:0000256" key="1">
    <source>
        <dbReference type="ARBA" id="ARBA00022801"/>
    </source>
</evidence>
<dbReference type="GO" id="GO:0004553">
    <property type="term" value="F:hydrolase activity, hydrolyzing O-glycosyl compounds"/>
    <property type="evidence" value="ECO:0007669"/>
    <property type="project" value="InterPro"/>
</dbReference>
<dbReference type="GO" id="GO:0030246">
    <property type="term" value="F:carbohydrate binding"/>
    <property type="evidence" value="ECO:0007669"/>
    <property type="project" value="InterPro"/>
</dbReference>
<keyword evidence="1" id="KW-0378">Hydrolase</keyword>
<evidence type="ECO:0000259" key="2">
    <source>
        <dbReference type="Pfam" id="PF02839"/>
    </source>
</evidence>
<protein>
    <recommendedName>
        <fullName evidence="2">Chitin-binding type-3 domain-containing protein</fullName>
    </recommendedName>
</protein>
<organism evidence="3 5">
    <name type="scientific">Corynebacterium striatum</name>
    <dbReference type="NCBI Taxonomy" id="43770"/>
    <lineage>
        <taxon>Bacteria</taxon>
        <taxon>Bacillati</taxon>
        <taxon>Actinomycetota</taxon>
        <taxon>Actinomycetes</taxon>
        <taxon>Mycobacteriales</taxon>
        <taxon>Corynebacteriaceae</taxon>
        <taxon>Corynebacterium</taxon>
    </lineage>
</organism>
<dbReference type="GO" id="GO:0005576">
    <property type="term" value="C:extracellular region"/>
    <property type="evidence" value="ECO:0007669"/>
    <property type="project" value="InterPro"/>
</dbReference>
<dbReference type="SUPFAM" id="SSF51055">
    <property type="entry name" value="Carbohydrate binding domain"/>
    <property type="match status" value="1"/>
</dbReference>
<feature type="domain" description="Chitin-binding type-3" evidence="2">
    <location>
        <begin position="155"/>
        <end position="187"/>
    </location>
</feature>
<gene>
    <name evidence="3" type="ORF">Cst04h_02020</name>
    <name evidence="4" type="ORF">Cst04h_29100</name>
</gene>
<dbReference type="Proteomes" id="UP000315234">
    <property type="component" value="Unassembled WGS sequence"/>
</dbReference>
<dbReference type="AlphaFoldDB" id="A0AAQ1TX88"/>
<dbReference type="EMBL" id="BJLD01000001">
    <property type="protein sequence ID" value="GEA42032.1"/>
    <property type="molecule type" value="Genomic_DNA"/>
</dbReference>
<dbReference type="InterPro" id="IPR003610">
    <property type="entry name" value="CBM5/12"/>
</dbReference>
<dbReference type="RefSeq" id="WP_050765419.1">
    <property type="nucleotide sequence ID" value="NZ_BJLD01000001.1"/>
</dbReference>
<dbReference type="Pfam" id="PF02839">
    <property type="entry name" value="CBM_5_12"/>
    <property type="match status" value="1"/>
</dbReference>
<name>A0AAQ1TX88_CORST</name>
<dbReference type="EMBL" id="BJLD01000018">
    <property type="protein sequence ID" value="GEA44740.1"/>
    <property type="molecule type" value="Genomic_DNA"/>
</dbReference>
<accession>A0AAQ1TX88</accession>
<sequence>MSIEQIKESIQQLTDDEVEKLGVWIYGDERERRATLKAVEEAQAEVVKELQDAGKLPLPDALTDPEKLPAAISDVPEWVNPGVDHSMMYREGDIVRHNGRIVRSTHKGLNHWEPGAHGVDEHIWADITDRYTTSQPEEPGTGEVRPFAPGLDVAEGDIVAYEGAHYRVRSAHTTATHWPPDQAHALFEKL</sequence>